<proteinExistence type="predicted"/>
<evidence type="ECO:0000313" key="2">
    <source>
        <dbReference type="Proteomes" id="UP000828941"/>
    </source>
</evidence>
<evidence type="ECO:0000313" key="1">
    <source>
        <dbReference type="EMBL" id="KAI4328257.1"/>
    </source>
</evidence>
<comment type="caution">
    <text evidence="1">The sequence shown here is derived from an EMBL/GenBank/DDBJ whole genome shotgun (WGS) entry which is preliminary data.</text>
</comment>
<protein>
    <submittedName>
        <fullName evidence="1">Uncharacterized protein</fullName>
    </submittedName>
</protein>
<dbReference type="Proteomes" id="UP000828941">
    <property type="component" value="Chromosome 8"/>
</dbReference>
<name>A0ACB9MVQ3_BAUVA</name>
<keyword evidence="2" id="KW-1185">Reference proteome</keyword>
<reference evidence="1 2" key="1">
    <citation type="journal article" date="2022" name="DNA Res.">
        <title>Chromosomal-level genome assembly of the orchid tree Bauhinia variegata (Leguminosae; Cercidoideae) supports the allotetraploid origin hypothesis of Bauhinia.</title>
        <authorList>
            <person name="Zhong Y."/>
            <person name="Chen Y."/>
            <person name="Zheng D."/>
            <person name="Pang J."/>
            <person name="Liu Y."/>
            <person name="Luo S."/>
            <person name="Meng S."/>
            <person name="Qian L."/>
            <person name="Wei D."/>
            <person name="Dai S."/>
            <person name="Zhou R."/>
        </authorList>
    </citation>
    <scope>NUCLEOTIDE SEQUENCE [LARGE SCALE GENOMIC DNA]</scope>
    <source>
        <strain evidence="1">BV-YZ2020</strain>
    </source>
</reference>
<organism evidence="1 2">
    <name type="scientific">Bauhinia variegata</name>
    <name type="common">Purple orchid tree</name>
    <name type="synonym">Phanera variegata</name>
    <dbReference type="NCBI Taxonomy" id="167791"/>
    <lineage>
        <taxon>Eukaryota</taxon>
        <taxon>Viridiplantae</taxon>
        <taxon>Streptophyta</taxon>
        <taxon>Embryophyta</taxon>
        <taxon>Tracheophyta</taxon>
        <taxon>Spermatophyta</taxon>
        <taxon>Magnoliopsida</taxon>
        <taxon>eudicotyledons</taxon>
        <taxon>Gunneridae</taxon>
        <taxon>Pentapetalae</taxon>
        <taxon>rosids</taxon>
        <taxon>fabids</taxon>
        <taxon>Fabales</taxon>
        <taxon>Fabaceae</taxon>
        <taxon>Cercidoideae</taxon>
        <taxon>Cercideae</taxon>
        <taxon>Bauhiniinae</taxon>
        <taxon>Bauhinia</taxon>
    </lineage>
</organism>
<gene>
    <name evidence="1" type="ORF">L6164_020627</name>
</gene>
<accession>A0ACB9MVQ3</accession>
<sequence>MQAVLLLPLSPTFTFSHLPSNSNEFADDSRKNLRMDLKVSLKMEDENLRNEAVMEQDQIGYGEDDEDNERKEEEEFSFVSNNQYVSPSFAEDVFYNGQIRPMFPIFDPNHSFAKGYGSSLHGCSSPVPPSLKKLSIQQPDISSHSKSSVSESAKLDRIPEGSELERSMNAMVETSLERCKRSNSNGFSKLWRFRNTFRRSKGNGKDALVIRNPSTGSSGTETTKVEVKSKKTNSSDRENGVVEKVKAPKGTKLKTTPSAHEKYYVKNKTKKENNKRKSYLPYKVGFFTNVIGIWST</sequence>
<dbReference type="EMBL" id="CM039433">
    <property type="protein sequence ID" value="KAI4328257.1"/>
    <property type="molecule type" value="Genomic_DNA"/>
</dbReference>